<name>A0A9D4UEY9_ADICA</name>
<reference evidence="2" key="1">
    <citation type="submission" date="2021-01" db="EMBL/GenBank/DDBJ databases">
        <title>Adiantum capillus-veneris genome.</title>
        <authorList>
            <person name="Fang Y."/>
            <person name="Liao Q."/>
        </authorList>
    </citation>
    <scope>NUCLEOTIDE SEQUENCE</scope>
    <source>
        <strain evidence="2">H3</strain>
        <tissue evidence="2">Leaf</tissue>
    </source>
</reference>
<accession>A0A9D4UEY9</accession>
<proteinExistence type="predicted"/>
<feature type="compositionally biased region" description="Basic residues" evidence="1">
    <location>
        <begin position="166"/>
        <end position="183"/>
    </location>
</feature>
<feature type="compositionally biased region" description="Basic and acidic residues" evidence="1">
    <location>
        <begin position="154"/>
        <end position="165"/>
    </location>
</feature>
<dbReference type="PANTHER" id="PTHR31903:SF6">
    <property type="entry name" value="F12F1.11-RELATED"/>
    <property type="match status" value="1"/>
</dbReference>
<dbReference type="EMBL" id="JABFUD020000018">
    <property type="protein sequence ID" value="KAI5066665.1"/>
    <property type="molecule type" value="Genomic_DNA"/>
</dbReference>
<comment type="caution">
    <text evidence="2">The sequence shown here is derived from an EMBL/GenBank/DDBJ whole genome shotgun (WGS) entry which is preliminary data.</text>
</comment>
<evidence type="ECO:0000256" key="1">
    <source>
        <dbReference type="SAM" id="MobiDB-lite"/>
    </source>
</evidence>
<feature type="region of interest" description="Disordered" evidence="1">
    <location>
        <begin position="148"/>
        <end position="210"/>
    </location>
</feature>
<dbReference type="OrthoDB" id="1933192at2759"/>
<dbReference type="AlphaFoldDB" id="A0A9D4UEY9"/>
<gene>
    <name evidence="2" type="ORF">GOP47_0019289</name>
</gene>
<evidence type="ECO:0000313" key="2">
    <source>
        <dbReference type="EMBL" id="KAI5066665.1"/>
    </source>
</evidence>
<organism evidence="2 3">
    <name type="scientific">Adiantum capillus-veneris</name>
    <name type="common">Maidenhair fern</name>
    <dbReference type="NCBI Taxonomy" id="13818"/>
    <lineage>
        <taxon>Eukaryota</taxon>
        <taxon>Viridiplantae</taxon>
        <taxon>Streptophyta</taxon>
        <taxon>Embryophyta</taxon>
        <taxon>Tracheophyta</taxon>
        <taxon>Polypodiopsida</taxon>
        <taxon>Polypodiidae</taxon>
        <taxon>Polypodiales</taxon>
        <taxon>Pteridineae</taxon>
        <taxon>Pteridaceae</taxon>
        <taxon>Vittarioideae</taxon>
        <taxon>Adiantum</taxon>
    </lineage>
</organism>
<dbReference type="PANTHER" id="PTHR31903">
    <property type="entry name" value="F12F1.11-RELATED"/>
    <property type="match status" value="1"/>
</dbReference>
<dbReference type="Proteomes" id="UP000886520">
    <property type="component" value="Chromosome 18"/>
</dbReference>
<protein>
    <submittedName>
        <fullName evidence="2">Uncharacterized protein</fullName>
    </submittedName>
</protein>
<evidence type="ECO:0000313" key="3">
    <source>
        <dbReference type="Proteomes" id="UP000886520"/>
    </source>
</evidence>
<sequence length="419" mass="45784">MGLSSARTSKGKAPAELLSLLEHHLPKRARSLLSPLSDDDREVLTYMLAFGLHLQMLAGVIFPAQKLQQKSSSSAKVGLKHELNFTSHSFQFLSSKRTRSRPGKPPSLVAHKTSCSCDCFSCYSSFWSRWAASSNRDLLSTIIEMAEMGEEEDDRKPQRGKENTKKQAKKHVLGKGKKCKGKYGKLQGTQDTSKHSLSSRSKSEMDDCTTATPEGDFLSVSTSVDASYDALRSYECMDEAQIANLSLGDGAMLTKTKDPFYTASDANDMLARGVALMGKTSRNAFSSCGDTHAVARFEQDKMSTVMENEVVGSCPALAMPGDILQSKSISRLHCAAKRRSNQIMPLDVEGTFIAKDDVEELGQLCDNSEGCLSPRVVVGANARDKGVFSQVFPSTLCDIASRLWDLVSLGPRSHAIEYH</sequence>
<keyword evidence="3" id="KW-1185">Reference proteome</keyword>